<dbReference type="Pfam" id="PF13788">
    <property type="entry name" value="DUF4180"/>
    <property type="match status" value="1"/>
</dbReference>
<dbReference type="AlphaFoldDB" id="A0A1G8LN29"/>
<evidence type="ECO:0000313" key="5">
    <source>
        <dbReference type="Proteomes" id="UP000199050"/>
    </source>
</evidence>
<dbReference type="OrthoDB" id="8595425at2"/>
<dbReference type="SUPFAM" id="SSF46785">
    <property type="entry name" value="Winged helix' DNA-binding domain"/>
    <property type="match status" value="1"/>
</dbReference>
<dbReference type="Pfam" id="PF10400">
    <property type="entry name" value="Vir_act_alpha_C"/>
    <property type="match status" value="1"/>
</dbReference>
<feature type="domain" description="Transcription regulator PadR N-terminal" evidence="1">
    <location>
        <begin position="7"/>
        <end position="80"/>
    </location>
</feature>
<name>A0A1G8LN29_9BACL</name>
<dbReference type="Pfam" id="PF03551">
    <property type="entry name" value="PadR"/>
    <property type="match status" value="1"/>
</dbReference>
<dbReference type="InterPro" id="IPR025438">
    <property type="entry name" value="DUF4180"/>
</dbReference>
<dbReference type="GO" id="GO:0003677">
    <property type="term" value="F:DNA binding"/>
    <property type="evidence" value="ECO:0007669"/>
    <property type="project" value="UniProtKB-KW"/>
</dbReference>
<evidence type="ECO:0000259" key="2">
    <source>
        <dbReference type="Pfam" id="PF10400"/>
    </source>
</evidence>
<feature type="domain" description="DUF4180" evidence="3">
    <location>
        <begin position="194"/>
        <end position="302"/>
    </location>
</feature>
<evidence type="ECO:0000259" key="3">
    <source>
        <dbReference type="Pfam" id="PF13788"/>
    </source>
</evidence>
<dbReference type="Proteomes" id="UP000199050">
    <property type="component" value="Unassembled WGS sequence"/>
</dbReference>
<dbReference type="EMBL" id="FNDX01000006">
    <property type="protein sequence ID" value="SDI57074.1"/>
    <property type="molecule type" value="Genomic_DNA"/>
</dbReference>
<feature type="domain" description="Transcription regulator PadR C-terminal" evidence="2">
    <location>
        <begin position="93"/>
        <end position="175"/>
    </location>
</feature>
<keyword evidence="5" id="KW-1185">Reference proteome</keyword>
<keyword evidence="4" id="KW-0238">DNA-binding</keyword>
<gene>
    <name evidence="4" type="ORF">SAMN05216192_106188</name>
</gene>
<dbReference type="STRING" id="1174501.SAMN05216192_106188"/>
<organism evidence="4 5">
    <name type="scientific">Paenibacillus typhae</name>
    <dbReference type="NCBI Taxonomy" id="1174501"/>
    <lineage>
        <taxon>Bacteria</taxon>
        <taxon>Bacillati</taxon>
        <taxon>Bacillota</taxon>
        <taxon>Bacilli</taxon>
        <taxon>Bacillales</taxon>
        <taxon>Paenibacillaceae</taxon>
        <taxon>Paenibacillus</taxon>
    </lineage>
</organism>
<evidence type="ECO:0000313" key="4">
    <source>
        <dbReference type="EMBL" id="SDI57074.1"/>
    </source>
</evidence>
<sequence>MSINYAILGLLSSQSLTGYDMKKIIQDSSFMYWSGNNNQIYKALVELLKEEYVTSEVQHQESSPSKKMYTITPEGRAELKRWVLSAPEQPEARNTFLIQLAWSDQLETAEILGMLDAYEQEIKSLIHLEQGRAAKGQYAPGRSPREAMLWKLIQANKLSAHTSELQWIGEVRRALTNENGDGVKQMKVEVITREGQQYLEVRPADSMLNTEQDILDLIGACMEHDVYKVLLHEAALPEEFYNLRTGLAGTLLQKFMNYRVRGAAVIGSGQAGKGRFKELLSELNKGSSFRTFGNEEEAVAWLLQRV</sequence>
<accession>A0A1G8LN29</accession>
<dbReference type="InterPro" id="IPR005149">
    <property type="entry name" value="Tscrpt_reg_PadR_N"/>
</dbReference>
<dbReference type="InterPro" id="IPR036388">
    <property type="entry name" value="WH-like_DNA-bd_sf"/>
</dbReference>
<dbReference type="PANTHER" id="PTHR43252">
    <property type="entry name" value="TRANSCRIPTIONAL REGULATOR YQJI"/>
    <property type="match status" value="1"/>
</dbReference>
<proteinExistence type="predicted"/>
<reference evidence="5" key="1">
    <citation type="submission" date="2016-10" db="EMBL/GenBank/DDBJ databases">
        <authorList>
            <person name="Varghese N."/>
            <person name="Submissions S."/>
        </authorList>
    </citation>
    <scope>NUCLEOTIDE SEQUENCE [LARGE SCALE GENOMIC DNA]</scope>
    <source>
        <strain evidence="5">CGMCC 1.11012</strain>
    </source>
</reference>
<dbReference type="Gene3D" id="1.10.10.10">
    <property type="entry name" value="Winged helix-like DNA-binding domain superfamily/Winged helix DNA-binding domain"/>
    <property type="match status" value="1"/>
</dbReference>
<evidence type="ECO:0000259" key="1">
    <source>
        <dbReference type="Pfam" id="PF03551"/>
    </source>
</evidence>
<protein>
    <submittedName>
        <fullName evidence="4">DNA-binding transcriptional regulator, PadR family</fullName>
    </submittedName>
</protein>
<dbReference type="PANTHER" id="PTHR43252:SF6">
    <property type="entry name" value="NEGATIVE TRANSCRIPTION REGULATOR PADR"/>
    <property type="match status" value="1"/>
</dbReference>
<dbReference type="RefSeq" id="WP_090713611.1">
    <property type="nucleotide sequence ID" value="NZ_CBCSKY010000005.1"/>
</dbReference>
<dbReference type="InterPro" id="IPR018309">
    <property type="entry name" value="Tscrpt_reg_PadR_C"/>
</dbReference>
<dbReference type="InterPro" id="IPR036390">
    <property type="entry name" value="WH_DNA-bd_sf"/>
</dbReference>